<gene>
    <name evidence="4" type="ORF">LWI28_011077</name>
</gene>
<feature type="compositionally biased region" description="Basic and acidic residues" evidence="2">
    <location>
        <begin position="1011"/>
        <end position="1041"/>
    </location>
</feature>
<keyword evidence="5" id="KW-1185">Reference proteome</keyword>
<feature type="compositionally biased region" description="Basic and acidic residues" evidence="2">
    <location>
        <begin position="1279"/>
        <end position="1296"/>
    </location>
</feature>
<feature type="compositionally biased region" description="Polar residues" evidence="2">
    <location>
        <begin position="316"/>
        <end position="327"/>
    </location>
</feature>
<keyword evidence="1" id="KW-0175">Coiled coil</keyword>
<feature type="compositionally biased region" description="Basic and acidic residues" evidence="2">
    <location>
        <begin position="366"/>
        <end position="378"/>
    </location>
</feature>
<feature type="compositionally biased region" description="Basic and acidic residues" evidence="2">
    <location>
        <begin position="966"/>
        <end position="980"/>
    </location>
</feature>
<dbReference type="PANTHER" id="PTHR33870">
    <property type="entry name" value="CARDIOMYOPATHY-ASSOCIATED PROTEIN"/>
    <property type="match status" value="1"/>
</dbReference>
<keyword evidence="3" id="KW-1133">Transmembrane helix</keyword>
<dbReference type="Proteomes" id="UP001064489">
    <property type="component" value="Chromosome 3"/>
</dbReference>
<feature type="compositionally biased region" description="Polar residues" evidence="2">
    <location>
        <begin position="946"/>
        <end position="961"/>
    </location>
</feature>
<feature type="compositionally biased region" description="Polar residues" evidence="2">
    <location>
        <begin position="635"/>
        <end position="662"/>
    </location>
</feature>
<feature type="compositionally biased region" description="Basic and acidic residues" evidence="2">
    <location>
        <begin position="235"/>
        <end position="251"/>
    </location>
</feature>
<feature type="transmembrane region" description="Helical" evidence="3">
    <location>
        <begin position="49"/>
        <end position="74"/>
    </location>
</feature>
<feature type="compositionally biased region" description="Polar residues" evidence="2">
    <location>
        <begin position="795"/>
        <end position="809"/>
    </location>
</feature>
<evidence type="ECO:0000256" key="1">
    <source>
        <dbReference type="SAM" id="Coils"/>
    </source>
</evidence>
<evidence type="ECO:0000313" key="5">
    <source>
        <dbReference type="Proteomes" id="UP001064489"/>
    </source>
</evidence>
<feature type="region of interest" description="Disordered" evidence="2">
    <location>
        <begin position="1267"/>
        <end position="1395"/>
    </location>
</feature>
<feature type="compositionally biased region" description="Basic and acidic residues" evidence="2">
    <location>
        <begin position="778"/>
        <end position="787"/>
    </location>
</feature>
<sequence>MGVDAMKIGVQIRKFMVFLIRTCYRSVSNHPFLTGFVCFSMFLYRSFPFVFSLLVSASPILVCTAVLLGTLLSFGKPNVPEIEEKEEKVTTYEVASLKTGVVENDTVVERDENDSFGTVESFVAKSRDLVENSMDEVSLVENRLSQVEKDGVSIDCMPLIDQNSREMQFKKQVIEEVEREFDHLELQKEREFNHLELLKERKVHEEEPRIEGNLKNEEVAAFLSSKDADDDLGVEDDKSPGELIDTRKEDPLISWKRVGEYSDDDDEGDGDKSSDSGSDGAESSSPDASMADIIPMLDELHPLLDLEAAQPALLSRNASDAASGSSHKSGEDSVESEDTDKQGEEGEGEDDNDDDEEEEGEGAKGGNEDESKSAIKWTEVDQKNLMDLGTLELERNQRLENLIARRRARKTMRLMAEKNLIDLESADFPFNVPPIATTRQNPFELPYDSYDDMVIPGSAPSILLPRRNPFDLPYDSNEEKPDLKEDSFQQEFSVFQNKEPLYRRNETFNIGTSGFGGPRQERLDFRWRPYFVPERMASEEGTGFSSFQRQLSELSESKVSSIPDTESVSSAVDEEDKKFHEQSAPEVSIYTAIQRQTSEISESKVSSIPDTESVSSAVDEEDEKFHEQSAPEGTIYTTIQRQISEISESKASSVPDTASVSSAADDEDKKLNDPDVTQETEVISNIDHVADLVKHGSQSSEDFDSLDIEQAEKRDVCHDEVETPLGAVENHHELELSLSGTGGVSTPTELHTNEIHLTTEPGEEEFGSMSSLSSLSEGDGKSPDMRKGGSASLEPKSNSTEETGISSRTSLEESEFQFMTGMVEQKEPVYDSSPHAIEKFLSFTSISSETQLEIYEMASAQLQSKDKKSKSLFKDIEKNNSGFEDTCLASSGACEVNGSVVEVDTVGSSGTRTVEEYTVYRGDRFRPELEQVGEKLDSQGLVYQNTSASSSVSAPKGQRQSVAVEEQEKNKEEKRLEKDQAQSSSGVKNDSGLHEDMDVRLDSANSSNKDGPSEEKSPSKLEKQLSDKSMAEPCYDDHSESQEAPIIMTKSVEIITENANVSEVHDHRDKTLKISSSMNSDSTSTTYGSPEYGSPDAEGVENEILDRILYEDRGLAGDYFNHSVEAYGLHDDKQSINLEDDEIKEIDEGLLSELDTVGDFSVTEVIKSVHTELTPEATDAISTELLPNESNVTKTNLELPVTEVKSIRDIDMAFKQLHEGAGVEEVLLPSMLEDQEVLDGPKDPVGINSHITVVEARSLEDIHAALKQGSASNPGEVPKPVDSHDGSAKIEEREVVSAKQIESSSNLSEVPKPLESKDDTAKVEEKEVVTANDIEPSSVLAEVPEPLESKDGTAKEEEKEAVTANDIEPSIVLAEVPEPLESKDGTAKVEEKEVVTDNEIEPLSVLAEVPEPLESKDGNAKVEEVVAAKKIESSRNLADLPSIDGPTKVEEKVVSAKQIESSNLTELPKLLESKDGATEVEEKEVDSAKQIESSINLADLPKPLELKDGTTKVVEEEVIPAELPKPLESKDGVTEANRIIE</sequence>
<organism evidence="4 5">
    <name type="scientific">Acer negundo</name>
    <name type="common">Box elder</name>
    <dbReference type="NCBI Taxonomy" id="4023"/>
    <lineage>
        <taxon>Eukaryota</taxon>
        <taxon>Viridiplantae</taxon>
        <taxon>Streptophyta</taxon>
        <taxon>Embryophyta</taxon>
        <taxon>Tracheophyta</taxon>
        <taxon>Spermatophyta</taxon>
        <taxon>Magnoliopsida</taxon>
        <taxon>eudicotyledons</taxon>
        <taxon>Gunneridae</taxon>
        <taxon>Pentapetalae</taxon>
        <taxon>rosids</taxon>
        <taxon>malvids</taxon>
        <taxon>Sapindales</taxon>
        <taxon>Sapindaceae</taxon>
        <taxon>Hippocastanoideae</taxon>
        <taxon>Acereae</taxon>
        <taxon>Acer</taxon>
    </lineage>
</organism>
<feature type="compositionally biased region" description="Polar residues" evidence="2">
    <location>
        <begin position="555"/>
        <end position="570"/>
    </location>
</feature>
<feature type="coiled-coil region" evidence="1">
    <location>
        <begin position="130"/>
        <end position="194"/>
    </location>
</feature>
<reference evidence="4" key="2">
    <citation type="submission" date="2023-02" db="EMBL/GenBank/DDBJ databases">
        <authorList>
            <person name="Swenson N.G."/>
            <person name="Wegrzyn J.L."/>
            <person name="Mcevoy S.L."/>
        </authorList>
    </citation>
    <scope>NUCLEOTIDE SEQUENCE</scope>
    <source>
        <strain evidence="4">91603</strain>
        <tissue evidence="4">Leaf</tissue>
    </source>
</reference>
<feature type="compositionally biased region" description="Low complexity" evidence="2">
    <location>
        <begin position="1075"/>
        <end position="1086"/>
    </location>
</feature>
<feature type="region of interest" description="Disordered" evidence="2">
    <location>
        <begin position="315"/>
        <end position="378"/>
    </location>
</feature>
<accession>A0AAD5J4C9</accession>
<feature type="compositionally biased region" description="Low complexity" evidence="2">
    <location>
        <begin position="767"/>
        <end position="777"/>
    </location>
</feature>
<dbReference type="PANTHER" id="PTHR33870:SF4">
    <property type="entry name" value="CARDIOMYOPATHY-ASSOCIATED PROTEIN"/>
    <property type="match status" value="1"/>
</dbReference>
<proteinExistence type="predicted"/>
<feature type="region of interest" description="Disordered" evidence="2">
    <location>
        <begin position="1069"/>
        <end position="1098"/>
    </location>
</feature>
<keyword evidence="3" id="KW-0812">Transmembrane</keyword>
<feature type="region of interest" description="Disordered" evidence="2">
    <location>
        <begin position="555"/>
        <end position="683"/>
    </location>
</feature>
<evidence type="ECO:0000256" key="3">
    <source>
        <dbReference type="SAM" id="Phobius"/>
    </source>
</evidence>
<feature type="region of interest" description="Disordered" evidence="2">
    <location>
        <begin position="758"/>
        <end position="811"/>
    </location>
</feature>
<keyword evidence="3" id="KW-0472">Membrane</keyword>
<feature type="compositionally biased region" description="Polar residues" evidence="2">
    <location>
        <begin position="591"/>
        <end position="610"/>
    </location>
</feature>
<feature type="compositionally biased region" description="Basic and acidic residues" evidence="2">
    <location>
        <begin position="1380"/>
        <end position="1395"/>
    </location>
</feature>
<feature type="compositionally biased region" description="Basic and acidic residues" evidence="2">
    <location>
        <begin position="1347"/>
        <end position="1361"/>
    </location>
</feature>
<dbReference type="EMBL" id="JAJSOW010000100">
    <property type="protein sequence ID" value="KAI9185826.1"/>
    <property type="molecule type" value="Genomic_DNA"/>
</dbReference>
<feature type="compositionally biased region" description="Acidic residues" evidence="2">
    <location>
        <begin position="345"/>
        <end position="360"/>
    </location>
</feature>
<protein>
    <submittedName>
        <fullName evidence="4">Uncharacterized protein</fullName>
    </submittedName>
</protein>
<evidence type="ECO:0000313" key="4">
    <source>
        <dbReference type="EMBL" id="KAI9185826.1"/>
    </source>
</evidence>
<name>A0AAD5J4C9_ACENE</name>
<feature type="region of interest" description="Disordered" evidence="2">
    <location>
        <begin position="946"/>
        <end position="1045"/>
    </location>
</feature>
<feature type="compositionally biased region" description="Basic and acidic residues" evidence="2">
    <location>
        <begin position="991"/>
        <end position="1001"/>
    </location>
</feature>
<comment type="caution">
    <text evidence="4">The sequence shown here is derived from an EMBL/GenBank/DDBJ whole genome shotgun (WGS) entry which is preliminary data.</text>
</comment>
<evidence type="ECO:0000256" key="2">
    <source>
        <dbReference type="SAM" id="MobiDB-lite"/>
    </source>
</evidence>
<feature type="region of interest" description="Disordered" evidence="2">
    <location>
        <begin position="226"/>
        <end position="294"/>
    </location>
</feature>
<feature type="compositionally biased region" description="Basic and acidic residues" evidence="2">
    <location>
        <begin position="1312"/>
        <end position="1328"/>
    </location>
</feature>
<reference evidence="4" key="1">
    <citation type="journal article" date="2022" name="Plant J.">
        <title>Strategies of tolerance reflected in two North American maple genomes.</title>
        <authorList>
            <person name="McEvoy S.L."/>
            <person name="Sezen U.U."/>
            <person name="Trouern-Trend A."/>
            <person name="McMahon S.M."/>
            <person name="Schaberg P.G."/>
            <person name="Yang J."/>
            <person name="Wegrzyn J.L."/>
            <person name="Swenson N.G."/>
        </authorList>
    </citation>
    <scope>NUCLEOTIDE SEQUENCE</scope>
    <source>
        <strain evidence="4">91603</strain>
    </source>
</reference>
<feature type="compositionally biased region" description="Low complexity" evidence="2">
    <location>
        <begin position="275"/>
        <end position="289"/>
    </location>
</feature>